<dbReference type="Gramene" id="KOM25574">
    <property type="protein sequence ID" value="KOM25574"/>
    <property type="gene ID" value="LR48_Vigan118s002400"/>
</dbReference>
<proteinExistence type="predicted"/>
<feature type="compositionally biased region" description="Polar residues" evidence="1">
    <location>
        <begin position="201"/>
        <end position="216"/>
    </location>
</feature>
<protein>
    <submittedName>
        <fullName evidence="2">Uncharacterized protein</fullName>
    </submittedName>
</protein>
<gene>
    <name evidence="2" type="ORF">LR48_Vigan118s002400</name>
</gene>
<sequence length="266" mass="29310">MLNCICPLVETTGSRTPLSAINCRHAAPSPTSAPSIRHAQLPPSRTTLITILARVSRRTTTINHHHRSSSPSAGTPSMKPRHCTFLLREFFTPSPSFPPLALCHYSTAVAMAATILQSSHDLLPWPIIISDLQIQKPRKPNRATIYLLRRAPPSTSRYRAAAETPCPSRHQQTVRSSFSIFVSFITTESISSSITCKVNTENQRQPLTQPSTSSIRETPPSRELPRMAVFSINQRRRRAATIILAHQQKSLHGAGTGASPFPKSEP</sequence>
<feature type="region of interest" description="Disordered" evidence="1">
    <location>
        <begin position="201"/>
        <end position="224"/>
    </location>
</feature>
<evidence type="ECO:0000256" key="1">
    <source>
        <dbReference type="SAM" id="MobiDB-lite"/>
    </source>
</evidence>
<name>A0A0L9T639_PHAAN</name>
<reference evidence="3" key="1">
    <citation type="journal article" date="2015" name="Proc. Natl. Acad. Sci. U.S.A.">
        <title>Genome sequencing of adzuki bean (Vigna angularis) provides insight into high starch and low fat accumulation and domestication.</title>
        <authorList>
            <person name="Yang K."/>
            <person name="Tian Z."/>
            <person name="Chen C."/>
            <person name="Luo L."/>
            <person name="Zhao B."/>
            <person name="Wang Z."/>
            <person name="Yu L."/>
            <person name="Li Y."/>
            <person name="Sun Y."/>
            <person name="Li W."/>
            <person name="Chen Y."/>
            <person name="Li Y."/>
            <person name="Zhang Y."/>
            <person name="Ai D."/>
            <person name="Zhao J."/>
            <person name="Shang C."/>
            <person name="Ma Y."/>
            <person name="Wu B."/>
            <person name="Wang M."/>
            <person name="Gao L."/>
            <person name="Sun D."/>
            <person name="Zhang P."/>
            <person name="Guo F."/>
            <person name="Wang W."/>
            <person name="Li Y."/>
            <person name="Wang J."/>
            <person name="Varshney R.K."/>
            <person name="Wang J."/>
            <person name="Ling H.Q."/>
            <person name="Wan P."/>
        </authorList>
    </citation>
    <scope>NUCLEOTIDE SEQUENCE</scope>
    <source>
        <strain evidence="3">cv. Jingnong 6</strain>
    </source>
</reference>
<dbReference type="Proteomes" id="UP000053144">
    <property type="component" value="Unassembled WGS sequence"/>
</dbReference>
<evidence type="ECO:0000313" key="3">
    <source>
        <dbReference type="Proteomes" id="UP000053144"/>
    </source>
</evidence>
<dbReference type="EMBL" id="KQ258270">
    <property type="protein sequence ID" value="KOM25574.1"/>
    <property type="molecule type" value="Genomic_DNA"/>
</dbReference>
<accession>A0A0L9T639</accession>
<dbReference type="AlphaFoldDB" id="A0A0L9T639"/>
<evidence type="ECO:0000313" key="2">
    <source>
        <dbReference type="EMBL" id="KOM25574.1"/>
    </source>
</evidence>
<feature type="region of interest" description="Disordered" evidence="1">
    <location>
        <begin position="247"/>
        <end position="266"/>
    </location>
</feature>
<organism evidence="2 3">
    <name type="scientific">Phaseolus angularis</name>
    <name type="common">Azuki bean</name>
    <name type="synonym">Vigna angularis</name>
    <dbReference type="NCBI Taxonomy" id="3914"/>
    <lineage>
        <taxon>Eukaryota</taxon>
        <taxon>Viridiplantae</taxon>
        <taxon>Streptophyta</taxon>
        <taxon>Embryophyta</taxon>
        <taxon>Tracheophyta</taxon>
        <taxon>Spermatophyta</taxon>
        <taxon>Magnoliopsida</taxon>
        <taxon>eudicotyledons</taxon>
        <taxon>Gunneridae</taxon>
        <taxon>Pentapetalae</taxon>
        <taxon>rosids</taxon>
        <taxon>fabids</taxon>
        <taxon>Fabales</taxon>
        <taxon>Fabaceae</taxon>
        <taxon>Papilionoideae</taxon>
        <taxon>50 kb inversion clade</taxon>
        <taxon>NPAAA clade</taxon>
        <taxon>indigoferoid/millettioid clade</taxon>
        <taxon>Phaseoleae</taxon>
        <taxon>Vigna</taxon>
    </lineage>
</organism>